<evidence type="ECO:0000313" key="1">
    <source>
        <dbReference type="EMBL" id="ROP38291.1"/>
    </source>
</evidence>
<accession>A0A3N1H783</accession>
<sequence length="39" mass="4151">MPDDPERIGRYEAVMAEMHATASTSAESVALMDTVAAQP</sequence>
<keyword evidence="2" id="KW-1185">Reference proteome</keyword>
<evidence type="ECO:0000313" key="2">
    <source>
        <dbReference type="Proteomes" id="UP000268727"/>
    </source>
</evidence>
<gene>
    <name evidence="1" type="ORF">EDD40_3644</name>
</gene>
<name>A0A3N1H783_9PSEU</name>
<protein>
    <recommendedName>
        <fullName evidence="3">DUF5753 domain-containing protein</fullName>
    </recommendedName>
</protein>
<comment type="caution">
    <text evidence="1">The sequence shown here is derived from an EMBL/GenBank/DDBJ whole genome shotgun (WGS) entry which is preliminary data.</text>
</comment>
<dbReference type="Proteomes" id="UP000268727">
    <property type="component" value="Unassembled WGS sequence"/>
</dbReference>
<organism evidence="1 2">
    <name type="scientific">Saccharothrix texasensis</name>
    <dbReference type="NCBI Taxonomy" id="103734"/>
    <lineage>
        <taxon>Bacteria</taxon>
        <taxon>Bacillati</taxon>
        <taxon>Actinomycetota</taxon>
        <taxon>Actinomycetes</taxon>
        <taxon>Pseudonocardiales</taxon>
        <taxon>Pseudonocardiaceae</taxon>
        <taxon>Saccharothrix</taxon>
    </lineage>
</organism>
<evidence type="ECO:0008006" key="3">
    <source>
        <dbReference type="Google" id="ProtNLM"/>
    </source>
</evidence>
<dbReference type="AlphaFoldDB" id="A0A3N1H783"/>
<proteinExistence type="predicted"/>
<reference evidence="1 2" key="1">
    <citation type="submission" date="2018-11" db="EMBL/GenBank/DDBJ databases">
        <title>Sequencing the genomes of 1000 actinobacteria strains.</title>
        <authorList>
            <person name="Klenk H.-P."/>
        </authorList>
    </citation>
    <scope>NUCLEOTIDE SEQUENCE [LARGE SCALE GENOMIC DNA]</scope>
    <source>
        <strain evidence="1 2">DSM 44231</strain>
    </source>
</reference>
<dbReference type="EMBL" id="RJKM01000001">
    <property type="protein sequence ID" value="ROP38291.1"/>
    <property type="molecule type" value="Genomic_DNA"/>
</dbReference>